<dbReference type="AlphaFoldDB" id="A0AA39L8K2"/>
<evidence type="ECO:0000313" key="2">
    <source>
        <dbReference type="Proteomes" id="UP001175261"/>
    </source>
</evidence>
<gene>
    <name evidence="1" type="ORF">NLU13_4059</name>
</gene>
<protein>
    <submittedName>
        <fullName evidence="1">Uncharacterized protein</fullName>
    </submittedName>
</protein>
<dbReference type="InterPro" id="IPR011051">
    <property type="entry name" value="RmlC_Cupin_sf"/>
</dbReference>
<evidence type="ECO:0000313" key="1">
    <source>
        <dbReference type="EMBL" id="KAK0387814.1"/>
    </source>
</evidence>
<comment type="caution">
    <text evidence="1">The sequence shown here is derived from an EMBL/GenBank/DDBJ whole genome shotgun (WGS) entry which is preliminary data.</text>
</comment>
<sequence>MVSRIRSSTAMGKQAEDQVRGWGFRRVFEWTDPPNTHYPPHKHAGLTTHLLLRGELTICYPEEQDGEKQTFKAGERVDVDKGRVHEVWIGKEGCTMVIGE</sequence>
<dbReference type="SUPFAM" id="SSF51182">
    <property type="entry name" value="RmlC-like cupins"/>
    <property type="match status" value="1"/>
</dbReference>
<dbReference type="PANTHER" id="PTHR40434">
    <property type="entry name" value="CUPIN_2 DOMAIN-CONTAINING PROTEIN"/>
    <property type="match status" value="1"/>
</dbReference>
<name>A0AA39L8K2_SARSR</name>
<dbReference type="Gene3D" id="2.60.120.10">
    <property type="entry name" value="Jelly Rolls"/>
    <property type="match status" value="1"/>
</dbReference>
<reference evidence="1" key="1">
    <citation type="submission" date="2022-10" db="EMBL/GenBank/DDBJ databases">
        <title>Determination and structural analysis of whole genome sequence of Sarocladium strictum F4-1.</title>
        <authorList>
            <person name="Hu L."/>
            <person name="Jiang Y."/>
        </authorList>
    </citation>
    <scope>NUCLEOTIDE SEQUENCE</scope>
    <source>
        <strain evidence="1">F4-1</strain>
    </source>
</reference>
<dbReference type="InterPro" id="IPR014710">
    <property type="entry name" value="RmlC-like_jellyroll"/>
</dbReference>
<dbReference type="EMBL" id="JAPDFR010000003">
    <property type="protein sequence ID" value="KAK0387814.1"/>
    <property type="molecule type" value="Genomic_DNA"/>
</dbReference>
<organism evidence="1 2">
    <name type="scientific">Sarocladium strictum</name>
    <name type="common">Black bundle disease fungus</name>
    <name type="synonym">Acremonium strictum</name>
    <dbReference type="NCBI Taxonomy" id="5046"/>
    <lineage>
        <taxon>Eukaryota</taxon>
        <taxon>Fungi</taxon>
        <taxon>Dikarya</taxon>
        <taxon>Ascomycota</taxon>
        <taxon>Pezizomycotina</taxon>
        <taxon>Sordariomycetes</taxon>
        <taxon>Hypocreomycetidae</taxon>
        <taxon>Hypocreales</taxon>
        <taxon>Sarocladiaceae</taxon>
        <taxon>Sarocladium</taxon>
    </lineage>
</organism>
<proteinExistence type="predicted"/>
<dbReference type="PANTHER" id="PTHR40434:SF1">
    <property type="entry name" value="CUPIN TYPE-1 DOMAIN-CONTAINING PROTEIN"/>
    <property type="match status" value="1"/>
</dbReference>
<accession>A0AA39L8K2</accession>
<keyword evidence="2" id="KW-1185">Reference proteome</keyword>
<dbReference type="Proteomes" id="UP001175261">
    <property type="component" value="Unassembled WGS sequence"/>
</dbReference>